<evidence type="ECO:0000313" key="14">
    <source>
        <dbReference type="EMBL" id="OEL27890.1"/>
    </source>
</evidence>
<feature type="transmembrane region" description="Helical" evidence="11">
    <location>
        <begin position="73"/>
        <end position="94"/>
    </location>
</feature>
<feature type="transmembrane region" description="Helical" evidence="11">
    <location>
        <begin position="310"/>
        <end position="330"/>
    </location>
</feature>
<evidence type="ECO:0000256" key="5">
    <source>
        <dbReference type="ARBA" id="ARBA00022692"/>
    </source>
</evidence>
<dbReference type="AlphaFoldDB" id="A0A1E5VRZ2"/>
<evidence type="ECO:0000256" key="1">
    <source>
        <dbReference type="ARBA" id="ARBA00004141"/>
    </source>
</evidence>
<keyword evidence="8" id="KW-0406">Ion transport</keyword>
<keyword evidence="6" id="KW-0630">Potassium</keyword>
<dbReference type="GO" id="GO:0015079">
    <property type="term" value="F:potassium ion transmembrane transporter activity"/>
    <property type="evidence" value="ECO:0007669"/>
    <property type="project" value="InterPro"/>
</dbReference>
<evidence type="ECO:0000256" key="7">
    <source>
        <dbReference type="ARBA" id="ARBA00022989"/>
    </source>
</evidence>
<feature type="transmembrane region" description="Helical" evidence="11">
    <location>
        <begin position="484"/>
        <end position="502"/>
    </location>
</feature>
<dbReference type="Pfam" id="PF22776">
    <property type="entry name" value="K_trans_C"/>
    <property type="match status" value="1"/>
</dbReference>
<feature type="domain" description="K+ potassium transporter integral membrane" evidence="12">
    <location>
        <begin position="282"/>
        <end position="605"/>
    </location>
</feature>
<feature type="domain" description="K+ potassium transporter C-terminal" evidence="13">
    <location>
        <begin position="614"/>
        <end position="780"/>
    </location>
</feature>
<feature type="region of interest" description="Disordered" evidence="10">
    <location>
        <begin position="25"/>
        <end position="53"/>
    </location>
</feature>
<protein>
    <submittedName>
        <fullName evidence="14">Potassium transporter 26</fullName>
    </submittedName>
</protein>
<evidence type="ECO:0000256" key="4">
    <source>
        <dbReference type="ARBA" id="ARBA00022538"/>
    </source>
</evidence>
<feature type="transmembrane region" description="Helical" evidence="11">
    <location>
        <begin position="508"/>
        <end position="531"/>
    </location>
</feature>
<dbReference type="InterPro" id="IPR003855">
    <property type="entry name" value="K+_transporter"/>
</dbReference>
<dbReference type="GO" id="GO:0016020">
    <property type="term" value="C:membrane"/>
    <property type="evidence" value="ECO:0007669"/>
    <property type="project" value="UniProtKB-SubCell"/>
</dbReference>
<feature type="transmembrane region" description="Helical" evidence="11">
    <location>
        <begin position="387"/>
        <end position="407"/>
    </location>
</feature>
<keyword evidence="15" id="KW-1185">Reference proteome</keyword>
<evidence type="ECO:0000259" key="12">
    <source>
        <dbReference type="Pfam" id="PF02705"/>
    </source>
</evidence>
<feature type="transmembrane region" description="Helical" evidence="11">
    <location>
        <begin position="538"/>
        <end position="559"/>
    </location>
</feature>
<dbReference type="PANTHER" id="PTHR30540">
    <property type="entry name" value="OSMOTIC STRESS POTASSIUM TRANSPORTER"/>
    <property type="match status" value="1"/>
</dbReference>
<name>A0A1E5VRZ2_9POAL</name>
<evidence type="ECO:0000256" key="2">
    <source>
        <dbReference type="ARBA" id="ARBA00008440"/>
    </source>
</evidence>
<evidence type="ECO:0000256" key="6">
    <source>
        <dbReference type="ARBA" id="ARBA00022958"/>
    </source>
</evidence>
<feature type="transmembrane region" description="Helical" evidence="11">
    <location>
        <begin position="231"/>
        <end position="253"/>
    </location>
</feature>
<dbReference type="PANTHER" id="PTHR30540:SF106">
    <property type="entry name" value="POTASSIUM TRANSPORTER 26"/>
    <property type="match status" value="1"/>
</dbReference>
<dbReference type="STRING" id="888268.A0A1E5VRZ2"/>
<evidence type="ECO:0000256" key="8">
    <source>
        <dbReference type="ARBA" id="ARBA00023065"/>
    </source>
</evidence>
<feature type="transmembrane region" description="Helical" evidence="11">
    <location>
        <begin position="427"/>
        <end position="447"/>
    </location>
</feature>
<evidence type="ECO:0000313" key="15">
    <source>
        <dbReference type="Proteomes" id="UP000095767"/>
    </source>
</evidence>
<evidence type="ECO:0000256" key="3">
    <source>
        <dbReference type="ARBA" id="ARBA00022448"/>
    </source>
</evidence>
<evidence type="ECO:0000256" key="10">
    <source>
        <dbReference type="SAM" id="MobiDB-lite"/>
    </source>
</evidence>
<comment type="subcellular location">
    <subcellularLocation>
        <location evidence="1">Membrane</location>
        <topology evidence="1">Multi-pass membrane protein</topology>
    </subcellularLocation>
</comment>
<feature type="transmembrane region" description="Helical" evidence="11">
    <location>
        <begin position="274"/>
        <end position="298"/>
    </location>
</feature>
<sequence>MEHHQHHAPDDVIVQVNAAAVAAVDERSSTSQIEEVGGDDGDYGAKTTGGGGGLTRRTFSESYKMRHRNPLEFTPWQVALLGYQSLGVVYGDIGTSPLYTFSSFTLPDPGKDDVLGILSLILWTLTLISLVKYVFVVLHADDHGEGGTFALYSLLRQHVNFTGKTMPVPVTRLASDASLKFHSKKSSLQPRMLKFLEGSVIAQAVITYLVLIGTCMVMGDGALTPSISGQFSFGFPDVVLLNFIQFYQLFRVSNQDLLELHKRNFIFARKTMRLHFLLLISGHVVLLCVIILVFLFIYQRYGTSKVSFTFSPIMLVWFALIASIGLYNMIKYYPPVLKAISPHYVYIFFARNKRAGWEQLGTVVLCITGAEAMFADLGHFNKKSIQMAYSCLVYPSLILAYAGQAAFLIKNPSKLSTTFYSSIPEPLFWPMFVVATLAAIVASQALISASFSIIRQSIALGCFPRVTMKHTSEKYEGQVYSPEINYFLMIACILITVGFKGGPEIGQAYGVAVIWVMLITTNLITVVMVIIWQTNTALAGSFYVFYTILEGLITTSLLYKIAQGGWVPFAITAFFLIITLSWTYGRSKKNEYETNNSMDRQEFIKTVTMSNRVPGICIFCTDLMNGIPPIVRHYAQHMVCLREVMVFVTVRHLPVTSVLPEERFLFDRLEPFGVYRCIVQYGYMDSQSMEDDEYVVSVIASLKQIAQNDDEVAMMDSALANGSTFVFGRVILNMSDSHNCFKRFIINNLYRFLQKNFRSNLSSLKIAPSKTLQIGIQYEI</sequence>
<dbReference type="Pfam" id="PF02705">
    <property type="entry name" value="K_trans"/>
    <property type="match status" value="2"/>
</dbReference>
<gene>
    <name evidence="14" type="ORF">BAE44_0011092</name>
</gene>
<organism evidence="14 15">
    <name type="scientific">Dichanthelium oligosanthes</name>
    <dbReference type="NCBI Taxonomy" id="888268"/>
    <lineage>
        <taxon>Eukaryota</taxon>
        <taxon>Viridiplantae</taxon>
        <taxon>Streptophyta</taxon>
        <taxon>Embryophyta</taxon>
        <taxon>Tracheophyta</taxon>
        <taxon>Spermatophyta</taxon>
        <taxon>Magnoliopsida</taxon>
        <taxon>Liliopsida</taxon>
        <taxon>Poales</taxon>
        <taxon>Poaceae</taxon>
        <taxon>PACMAD clade</taxon>
        <taxon>Panicoideae</taxon>
        <taxon>Panicodae</taxon>
        <taxon>Paniceae</taxon>
        <taxon>Dichantheliinae</taxon>
        <taxon>Dichanthelium</taxon>
    </lineage>
</organism>
<reference evidence="14 15" key="1">
    <citation type="submission" date="2016-09" db="EMBL/GenBank/DDBJ databases">
        <title>The draft genome of Dichanthelium oligosanthes: A C3 panicoid grass species.</title>
        <authorList>
            <person name="Studer A.J."/>
            <person name="Schnable J.C."/>
            <person name="Brutnell T.P."/>
        </authorList>
    </citation>
    <scope>NUCLEOTIDE SEQUENCE [LARGE SCALE GENOMIC DNA]</scope>
    <source>
        <strain evidence="15">cv. Kellogg 1175</strain>
        <tissue evidence="14">Leaf</tissue>
    </source>
</reference>
<proteinExistence type="inferred from homology"/>
<keyword evidence="9 11" id="KW-0472">Membrane</keyword>
<dbReference type="InterPro" id="IPR053952">
    <property type="entry name" value="K_trans_C"/>
</dbReference>
<feature type="transmembrane region" description="Helical" evidence="11">
    <location>
        <begin position="195"/>
        <end position="219"/>
    </location>
</feature>
<dbReference type="Proteomes" id="UP000095767">
    <property type="component" value="Unassembled WGS sequence"/>
</dbReference>
<evidence type="ECO:0000259" key="13">
    <source>
        <dbReference type="Pfam" id="PF22776"/>
    </source>
</evidence>
<feature type="domain" description="K+ potassium transporter integral membrane" evidence="12">
    <location>
        <begin position="83"/>
        <end position="228"/>
    </location>
</feature>
<evidence type="ECO:0000256" key="11">
    <source>
        <dbReference type="SAM" id="Phobius"/>
    </source>
</evidence>
<feature type="transmembrane region" description="Helical" evidence="11">
    <location>
        <begin position="114"/>
        <end position="135"/>
    </location>
</feature>
<keyword evidence="5 11" id="KW-0812">Transmembrane</keyword>
<keyword evidence="7 11" id="KW-1133">Transmembrane helix</keyword>
<feature type="transmembrane region" description="Helical" evidence="11">
    <location>
        <begin position="565"/>
        <end position="584"/>
    </location>
</feature>
<keyword evidence="3" id="KW-0813">Transport</keyword>
<keyword evidence="4" id="KW-0633">Potassium transport</keyword>
<evidence type="ECO:0000256" key="9">
    <source>
        <dbReference type="ARBA" id="ARBA00023136"/>
    </source>
</evidence>
<dbReference type="OrthoDB" id="504708at2759"/>
<comment type="caution">
    <text evidence="14">The sequence shown here is derived from an EMBL/GenBank/DDBJ whole genome shotgun (WGS) entry which is preliminary data.</text>
</comment>
<accession>A0A1E5VRZ2</accession>
<dbReference type="InterPro" id="IPR053951">
    <property type="entry name" value="K_trans_N"/>
</dbReference>
<dbReference type="EMBL" id="LWDX02031471">
    <property type="protein sequence ID" value="OEL27890.1"/>
    <property type="molecule type" value="Genomic_DNA"/>
</dbReference>
<comment type="similarity">
    <text evidence="2">Belongs to the HAK/KUP transporter (TC 2.A.72.3) family.</text>
</comment>